<feature type="binding site" evidence="6">
    <location>
        <position position="101"/>
    </location>
    <ligand>
        <name>a divalent metal cation</name>
        <dbReference type="ChEBI" id="CHEBI:60240"/>
        <label>1</label>
    </ligand>
</feature>
<dbReference type="EC" id="3.4.11.18" evidence="6 7"/>
<dbReference type="InterPro" id="IPR001714">
    <property type="entry name" value="Pept_M24_MAP"/>
</dbReference>
<comment type="subunit">
    <text evidence="6">Monomer.</text>
</comment>
<feature type="binding site" evidence="6">
    <location>
        <position position="239"/>
    </location>
    <ligand>
        <name>a divalent metal cation</name>
        <dbReference type="ChEBI" id="CHEBI:60240"/>
        <label>1</label>
    </ligand>
</feature>
<dbReference type="Pfam" id="PF00557">
    <property type="entry name" value="Peptidase_M24"/>
    <property type="match status" value="1"/>
</dbReference>
<feature type="domain" description="Peptidase M24" evidence="8">
    <location>
        <begin position="19"/>
        <end position="219"/>
    </location>
</feature>
<evidence type="ECO:0000256" key="6">
    <source>
        <dbReference type="HAMAP-Rule" id="MF_01974"/>
    </source>
</evidence>
<keyword evidence="2 6" id="KW-0031">Aminopeptidase</keyword>
<gene>
    <name evidence="6" type="primary">map</name>
    <name evidence="9" type="ORF">A2165_01120</name>
</gene>
<dbReference type="GO" id="GO:0046872">
    <property type="term" value="F:metal ion binding"/>
    <property type="evidence" value="ECO:0007669"/>
    <property type="project" value="UniProtKB-UniRule"/>
</dbReference>
<dbReference type="Gene3D" id="3.90.230.10">
    <property type="entry name" value="Creatinase/methionine aminopeptidase superfamily"/>
    <property type="match status" value="1"/>
</dbReference>
<dbReference type="NCBIfam" id="TIGR00500">
    <property type="entry name" value="met_pdase_I"/>
    <property type="match status" value="1"/>
</dbReference>
<evidence type="ECO:0000313" key="9">
    <source>
        <dbReference type="EMBL" id="OGD84192.1"/>
    </source>
</evidence>
<dbReference type="InterPro" id="IPR002467">
    <property type="entry name" value="Pept_M24A_MAP1"/>
</dbReference>
<sequence length="256" mass="27596">METKQGKPKVIKTLQEIETMKMSGGICAGVLKKLIANVKSGQTCSALDKIAQSEIEKQKSTPSFMTVEGYKWAICTTLNDQVVHGIPNERKLREGDILGMDLGVCYSGYHSDMAITLPIGEVLLSTEKFLKVGRETLERAIHQAQVGNTIGDISATIQEEIEGAGYSVVKSLTGHGIGRNLHEEPLVPGFGKKGKGTKILKNMTLAIEIIYTQGSGEVVQERDGWTIKSADGSLGGLFEKTVVTSEDGPIVLTPYS</sequence>
<evidence type="ECO:0000313" key="10">
    <source>
        <dbReference type="Proteomes" id="UP000179252"/>
    </source>
</evidence>
<protein>
    <recommendedName>
        <fullName evidence="6 7">Methionine aminopeptidase</fullName>
        <shortName evidence="6">MAP</shortName>
        <shortName evidence="6">MetAP</shortName>
        <ecNumber evidence="6 7">3.4.11.18</ecNumber>
    </recommendedName>
    <alternativeName>
        <fullName evidence="6">Peptidase M</fullName>
    </alternativeName>
</protein>
<proteinExistence type="inferred from homology"/>
<keyword evidence="4 6" id="KW-0479">Metal-binding</keyword>
<feature type="binding site" evidence="6">
    <location>
        <position position="84"/>
    </location>
    <ligand>
        <name>substrate</name>
    </ligand>
</feature>
<dbReference type="Proteomes" id="UP000179252">
    <property type="component" value="Unassembled WGS sequence"/>
</dbReference>
<evidence type="ECO:0000256" key="4">
    <source>
        <dbReference type="ARBA" id="ARBA00022723"/>
    </source>
</evidence>
<name>A0A1F5FX70_9BACT</name>
<evidence type="ECO:0000256" key="2">
    <source>
        <dbReference type="ARBA" id="ARBA00022438"/>
    </source>
</evidence>
<comment type="function">
    <text evidence="1 6">Removes the N-terminal methionine from nascent proteins. The N-terminal methionine is often cleaved when the second residue in the primary sequence is small and uncharged (Met-Ala-, Cys, Gly, Pro, Ser, Thr, or Val). Requires deformylation of the N(alpha)-formylated initiator methionine before it can be hydrolyzed.</text>
</comment>
<dbReference type="GO" id="GO:0005829">
    <property type="term" value="C:cytosol"/>
    <property type="evidence" value="ECO:0007669"/>
    <property type="project" value="TreeGrafter"/>
</dbReference>
<evidence type="ECO:0000259" key="8">
    <source>
        <dbReference type="Pfam" id="PF00557"/>
    </source>
</evidence>
<comment type="cofactor">
    <cofactor evidence="6">
        <name>Co(2+)</name>
        <dbReference type="ChEBI" id="CHEBI:48828"/>
    </cofactor>
    <cofactor evidence="6">
        <name>Zn(2+)</name>
        <dbReference type="ChEBI" id="CHEBI:29105"/>
    </cofactor>
    <cofactor evidence="6">
        <name>Mn(2+)</name>
        <dbReference type="ChEBI" id="CHEBI:29035"/>
    </cofactor>
    <cofactor evidence="6">
        <name>Fe(2+)</name>
        <dbReference type="ChEBI" id="CHEBI:29033"/>
    </cofactor>
    <text evidence="6">Binds 2 divalent metal cations per subunit. Has a high-affinity and a low affinity metal-binding site. The true nature of the physiological cofactor is under debate. The enzyme is active with cobalt, zinc, manganese or divalent iron ions. Most likely, methionine aminopeptidases function as mononuclear Fe(2+)-metalloproteases under physiological conditions, and the catalytically relevant metal-binding site has been assigned to the histidine-containing high-affinity site.</text>
</comment>
<dbReference type="GO" id="GO:0070006">
    <property type="term" value="F:metalloaminopeptidase activity"/>
    <property type="evidence" value="ECO:0007669"/>
    <property type="project" value="UniProtKB-UniRule"/>
</dbReference>
<feature type="binding site" evidence="6">
    <location>
        <position position="208"/>
    </location>
    <ligand>
        <name>a divalent metal cation</name>
        <dbReference type="ChEBI" id="CHEBI:60240"/>
        <label>2</label>
        <note>catalytic</note>
    </ligand>
</feature>
<feature type="binding site" evidence="6">
    <location>
        <position position="182"/>
    </location>
    <ligand>
        <name>substrate</name>
    </ligand>
</feature>
<dbReference type="SUPFAM" id="SSF55920">
    <property type="entry name" value="Creatinase/aminopeptidase"/>
    <property type="match status" value="1"/>
</dbReference>
<dbReference type="InterPro" id="IPR000994">
    <property type="entry name" value="Pept_M24"/>
</dbReference>
<feature type="binding site" evidence="6">
    <location>
        <position position="112"/>
    </location>
    <ligand>
        <name>a divalent metal cation</name>
        <dbReference type="ChEBI" id="CHEBI:60240"/>
        <label>1</label>
    </ligand>
</feature>
<dbReference type="AlphaFoldDB" id="A0A1F5FX70"/>
<evidence type="ECO:0000256" key="1">
    <source>
        <dbReference type="ARBA" id="ARBA00002521"/>
    </source>
</evidence>
<evidence type="ECO:0000256" key="3">
    <source>
        <dbReference type="ARBA" id="ARBA00022670"/>
    </source>
</evidence>
<dbReference type="PRINTS" id="PR00599">
    <property type="entry name" value="MAPEPTIDASE"/>
</dbReference>
<comment type="catalytic activity">
    <reaction evidence="6 7">
        <text>Release of N-terminal amino acids, preferentially methionine, from peptides and arylamides.</text>
        <dbReference type="EC" id="3.4.11.18"/>
    </reaction>
</comment>
<dbReference type="PANTHER" id="PTHR43330:SF27">
    <property type="entry name" value="METHIONINE AMINOPEPTIDASE"/>
    <property type="match status" value="1"/>
</dbReference>
<dbReference type="GO" id="GO:0004239">
    <property type="term" value="F:initiator methionyl aminopeptidase activity"/>
    <property type="evidence" value="ECO:0007669"/>
    <property type="project" value="UniProtKB-UniRule"/>
</dbReference>
<evidence type="ECO:0000256" key="7">
    <source>
        <dbReference type="RuleBase" id="RU003653"/>
    </source>
</evidence>
<feature type="binding site" evidence="6">
    <location>
        <position position="239"/>
    </location>
    <ligand>
        <name>a divalent metal cation</name>
        <dbReference type="ChEBI" id="CHEBI:60240"/>
        <label>2</label>
        <note>catalytic</note>
    </ligand>
</feature>
<comment type="caution">
    <text evidence="9">The sequence shown here is derived from an EMBL/GenBank/DDBJ whole genome shotgun (WGS) entry which is preliminary data.</text>
</comment>
<dbReference type="PANTHER" id="PTHR43330">
    <property type="entry name" value="METHIONINE AMINOPEPTIDASE"/>
    <property type="match status" value="1"/>
</dbReference>
<comment type="similarity">
    <text evidence="6">Belongs to the peptidase M24A family. Methionine aminopeptidase type 1 subfamily.</text>
</comment>
<accession>A0A1F5FX70</accession>
<dbReference type="GO" id="GO:0006508">
    <property type="term" value="P:proteolysis"/>
    <property type="evidence" value="ECO:0007669"/>
    <property type="project" value="UniProtKB-KW"/>
</dbReference>
<keyword evidence="3 6" id="KW-0645">Protease</keyword>
<organism evidence="9 10">
    <name type="scientific">Candidatus Curtissbacteria bacterium RBG_13_40_7</name>
    <dbReference type="NCBI Taxonomy" id="1797706"/>
    <lineage>
        <taxon>Bacteria</taxon>
        <taxon>Candidatus Curtissiibacteriota</taxon>
    </lineage>
</organism>
<evidence type="ECO:0000256" key="5">
    <source>
        <dbReference type="ARBA" id="ARBA00022801"/>
    </source>
</evidence>
<feature type="binding site" evidence="6">
    <location>
        <position position="175"/>
    </location>
    <ligand>
        <name>a divalent metal cation</name>
        <dbReference type="ChEBI" id="CHEBI:60240"/>
        <label>2</label>
        <note>catalytic</note>
    </ligand>
</feature>
<dbReference type="InterPro" id="IPR036005">
    <property type="entry name" value="Creatinase/aminopeptidase-like"/>
</dbReference>
<dbReference type="EMBL" id="MFAU01000028">
    <property type="protein sequence ID" value="OGD84192.1"/>
    <property type="molecule type" value="Genomic_DNA"/>
</dbReference>
<keyword evidence="5 6" id="KW-0378">Hydrolase</keyword>
<feature type="binding site" evidence="6">
    <location>
        <position position="112"/>
    </location>
    <ligand>
        <name>a divalent metal cation</name>
        <dbReference type="ChEBI" id="CHEBI:60240"/>
        <label>2</label>
        <note>catalytic</note>
    </ligand>
</feature>
<reference evidence="9 10" key="1">
    <citation type="journal article" date="2016" name="Nat. Commun.">
        <title>Thousands of microbial genomes shed light on interconnected biogeochemical processes in an aquifer system.</title>
        <authorList>
            <person name="Anantharaman K."/>
            <person name="Brown C.T."/>
            <person name="Hug L.A."/>
            <person name="Sharon I."/>
            <person name="Castelle C.J."/>
            <person name="Probst A.J."/>
            <person name="Thomas B.C."/>
            <person name="Singh A."/>
            <person name="Wilkins M.J."/>
            <person name="Karaoz U."/>
            <person name="Brodie E.L."/>
            <person name="Williams K.H."/>
            <person name="Hubbard S.S."/>
            <person name="Banfield J.F."/>
        </authorList>
    </citation>
    <scope>NUCLEOTIDE SEQUENCE [LARGE SCALE GENOMIC DNA]</scope>
</reference>
<dbReference type="HAMAP" id="MF_01974">
    <property type="entry name" value="MetAP_1"/>
    <property type="match status" value="1"/>
</dbReference>